<reference evidence="2 3" key="1">
    <citation type="submission" date="2019-07" db="EMBL/GenBank/DDBJ databases">
        <title>De Novo Assembly of kiwifruit Actinidia rufa.</title>
        <authorList>
            <person name="Sugita-Konishi S."/>
            <person name="Sato K."/>
            <person name="Mori E."/>
            <person name="Abe Y."/>
            <person name="Kisaki G."/>
            <person name="Hamano K."/>
            <person name="Suezawa K."/>
            <person name="Otani M."/>
            <person name="Fukuda T."/>
            <person name="Manabe T."/>
            <person name="Gomi K."/>
            <person name="Tabuchi M."/>
            <person name="Akimitsu K."/>
            <person name="Kataoka I."/>
        </authorList>
    </citation>
    <scope>NUCLEOTIDE SEQUENCE [LARGE SCALE GENOMIC DNA]</scope>
    <source>
        <strain evidence="3">cv. Fuchu</strain>
    </source>
</reference>
<feature type="region of interest" description="Disordered" evidence="1">
    <location>
        <begin position="117"/>
        <end position="143"/>
    </location>
</feature>
<feature type="compositionally biased region" description="Low complexity" evidence="1">
    <location>
        <begin position="15"/>
        <end position="36"/>
    </location>
</feature>
<dbReference type="Proteomes" id="UP000585474">
    <property type="component" value="Unassembled WGS sequence"/>
</dbReference>
<evidence type="ECO:0000313" key="3">
    <source>
        <dbReference type="Proteomes" id="UP000585474"/>
    </source>
</evidence>
<dbReference type="AlphaFoldDB" id="A0A7J0FNX3"/>
<organism evidence="2 3">
    <name type="scientific">Actinidia rufa</name>
    <dbReference type="NCBI Taxonomy" id="165716"/>
    <lineage>
        <taxon>Eukaryota</taxon>
        <taxon>Viridiplantae</taxon>
        <taxon>Streptophyta</taxon>
        <taxon>Embryophyta</taxon>
        <taxon>Tracheophyta</taxon>
        <taxon>Spermatophyta</taxon>
        <taxon>Magnoliopsida</taxon>
        <taxon>eudicotyledons</taxon>
        <taxon>Gunneridae</taxon>
        <taxon>Pentapetalae</taxon>
        <taxon>asterids</taxon>
        <taxon>Ericales</taxon>
        <taxon>Actinidiaceae</taxon>
        <taxon>Actinidia</taxon>
    </lineage>
</organism>
<sequence length="143" mass="15555">MFIFINRTSRRRRPALSSSSARHHLSSSAATTTSSSNLHDKCSFKLPLSLHKNPNPNPEKTSTTTKKAKPPYRPPSSLERDVEKPTSSDLPLDLRFSYTESDPAVRPIGLREAKYLPIGAEPTGPGPDRSVCPGGGPETGFRG</sequence>
<feature type="compositionally biased region" description="Gly residues" evidence="1">
    <location>
        <begin position="133"/>
        <end position="143"/>
    </location>
</feature>
<name>A0A7J0FNX3_9ERIC</name>
<feature type="region of interest" description="Disordered" evidence="1">
    <location>
        <begin position="1"/>
        <end position="93"/>
    </location>
</feature>
<protein>
    <submittedName>
        <fullName evidence="2">RNA-binding CRS1 / YhbY (CRM) domain-containing protein</fullName>
    </submittedName>
</protein>
<proteinExistence type="predicted"/>
<dbReference type="EMBL" id="BJWL01000013">
    <property type="protein sequence ID" value="GFY99617.1"/>
    <property type="molecule type" value="Genomic_DNA"/>
</dbReference>
<comment type="caution">
    <text evidence="2">The sequence shown here is derived from an EMBL/GenBank/DDBJ whole genome shotgun (WGS) entry which is preliminary data.</text>
</comment>
<evidence type="ECO:0000256" key="1">
    <source>
        <dbReference type="SAM" id="MobiDB-lite"/>
    </source>
</evidence>
<evidence type="ECO:0000313" key="2">
    <source>
        <dbReference type="EMBL" id="GFY99617.1"/>
    </source>
</evidence>
<gene>
    <name evidence="2" type="ORF">Acr_13g0010170</name>
</gene>
<accession>A0A7J0FNX3</accession>
<keyword evidence="3" id="KW-1185">Reference proteome</keyword>